<accession>A0A2I1DQV1</accession>
<dbReference type="OrthoDB" id="8564132at2"/>
<evidence type="ECO:0000313" key="1">
    <source>
        <dbReference type="EMBL" id="PKY12256.1"/>
    </source>
</evidence>
<proteinExistence type="predicted"/>
<sequence>MSTTSLKIPEDVKQLVVAAAKQQDVTPHAFMVDAIRAAATNAERRARFVAAAIASREEAIKSGQGYPAEDVHAYLRAHAQGKPVSKPKAKSWRA</sequence>
<evidence type="ECO:0000313" key="2">
    <source>
        <dbReference type="Proteomes" id="UP000234329"/>
    </source>
</evidence>
<dbReference type="RefSeq" id="WP_101536376.1">
    <property type="nucleotide sequence ID" value="NZ_MXAV01000001.1"/>
</dbReference>
<dbReference type="SUPFAM" id="SSF47598">
    <property type="entry name" value="Ribbon-helix-helix"/>
    <property type="match status" value="1"/>
</dbReference>
<organism evidence="1 2">
    <name type="scientific">Acidithiobacillus marinus</name>
    <dbReference type="NCBI Taxonomy" id="187490"/>
    <lineage>
        <taxon>Bacteria</taxon>
        <taxon>Pseudomonadati</taxon>
        <taxon>Pseudomonadota</taxon>
        <taxon>Acidithiobacillia</taxon>
        <taxon>Acidithiobacillales</taxon>
        <taxon>Acidithiobacillaceae</taxon>
        <taxon>Acidithiobacillus</taxon>
    </lineage>
</organism>
<name>A0A2I1DQV1_9PROT</name>
<dbReference type="InParanoid" id="A0A2I1DQV1"/>
<dbReference type="Proteomes" id="UP000234329">
    <property type="component" value="Unassembled WGS sequence"/>
</dbReference>
<comment type="caution">
    <text evidence="1">The sequence shown here is derived from an EMBL/GenBank/DDBJ whole genome shotgun (WGS) entry which is preliminary data.</text>
</comment>
<reference evidence="1 2" key="1">
    <citation type="submission" date="2017-03" db="EMBL/GenBank/DDBJ databases">
        <title>Draft genime sequence of the acidophilic sulfur-oxidizing bacterium Acidithiobacillus sp. SH, isolated from seawater.</title>
        <authorList>
            <person name="Sharmin S."/>
            <person name="Tokuhisa M."/>
            <person name="Kanao T."/>
            <person name="Kamimura K."/>
        </authorList>
    </citation>
    <scope>NUCLEOTIDE SEQUENCE [LARGE SCALE GENOMIC DNA]</scope>
    <source>
        <strain evidence="1 2">SH</strain>
    </source>
</reference>
<dbReference type="GO" id="GO:0006355">
    <property type="term" value="P:regulation of DNA-templated transcription"/>
    <property type="evidence" value="ECO:0007669"/>
    <property type="project" value="InterPro"/>
</dbReference>
<dbReference type="InterPro" id="IPR010985">
    <property type="entry name" value="Ribbon_hlx_hlx"/>
</dbReference>
<evidence type="ECO:0008006" key="3">
    <source>
        <dbReference type="Google" id="ProtNLM"/>
    </source>
</evidence>
<protein>
    <recommendedName>
        <fullName evidence="3">CopG family transcriptional regulator</fullName>
    </recommendedName>
</protein>
<dbReference type="EMBL" id="MXAV01000001">
    <property type="protein sequence ID" value="PKY12256.1"/>
    <property type="molecule type" value="Genomic_DNA"/>
</dbReference>
<keyword evidence="2" id="KW-1185">Reference proteome</keyword>
<dbReference type="AlphaFoldDB" id="A0A2I1DQV1"/>
<gene>
    <name evidence="1" type="ORF">B1757_00045</name>
</gene>